<dbReference type="SUPFAM" id="SSF101473">
    <property type="entry name" value="DhaL-like"/>
    <property type="match status" value="1"/>
</dbReference>
<dbReference type="Pfam" id="PF02734">
    <property type="entry name" value="Dak2"/>
    <property type="match status" value="1"/>
</dbReference>
<evidence type="ECO:0000256" key="1">
    <source>
        <dbReference type="ARBA" id="ARBA00022679"/>
    </source>
</evidence>
<evidence type="ECO:0000313" key="5">
    <source>
        <dbReference type="Proteomes" id="UP001198571"/>
    </source>
</evidence>
<keyword evidence="1" id="KW-0808">Transferase</keyword>
<dbReference type="InterPro" id="IPR004007">
    <property type="entry name" value="DhaL_dom"/>
</dbReference>
<dbReference type="EMBL" id="JACDXX010000010">
    <property type="protein sequence ID" value="MCB5410743.1"/>
    <property type="molecule type" value="Genomic_DNA"/>
</dbReference>
<keyword evidence="5" id="KW-1185">Reference proteome</keyword>
<proteinExistence type="predicted"/>
<organism evidence="4 5">
    <name type="scientific">Pseudogemmobacter faecipullorum</name>
    <dbReference type="NCBI Taxonomy" id="2755041"/>
    <lineage>
        <taxon>Bacteria</taxon>
        <taxon>Pseudomonadati</taxon>
        <taxon>Pseudomonadota</taxon>
        <taxon>Alphaproteobacteria</taxon>
        <taxon>Rhodobacterales</taxon>
        <taxon>Paracoccaceae</taxon>
        <taxon>Pseudogemmobacter</taxon>
    </lineage>
</organism>
<dbReference type="PANTHER" id="PTHR28629">
    <property type="entry name" value="TRIOKINASE/FMN CYCLASE"/>
    <property type="match status" value="1"/>
</dbReference>
<dbReference type="SMART" id="SM01120">
    <property type="entry name" value="Dak2"/>
    <property type="match status" value="1"/>
</dbReference>
<evidence type="ECO:0000313" key="4">
    <source>
        <dbReference type="EMBL" id="MCB5410743.1"/>
    </source>
</evidence>
<dbReference type="InterPro" id="IPR036117">
    <property type="entry name" value="DhaL_dom_sf"/>
</dbReference>
<comment type="caution">
    <text evidence="4">The sequence shown here is derived from an EMBL/GenBank/DDBJ whole genome shotgun (WGS) entry which is preliminary data.</text>
</comment>
<feature type="domain" description="DhaL" evidence="3">
    <location>
        <begin position="7"/>
        <end position="206"/>
    </location>
</feature>
<gene>
    <name evidence="4" type="primary">dhaL</name>
    <name evidence="4" type="ORF">H0485_12135</name>
</gene>
<dbReference type="PANTHER" id="PTHR28629:SF4">
    <property type="entry name" value="TRIOKINASE_FMN CYCLASE"/>
    <property type="match status" value="1"/>
</dbReference>
<dbReference type="NCBIfam" id="TIGR02365">
    <property type="entry name" value="dha_L_ycgS"/>
    <property type="match status" value="1"/>
</dbReference>
<dbReference type="InterPro" id="IPR050861">
    <property type="entry name" value="Dihydroxyacetone_Kinase"/>
</dbReference>
<reference evidence="4 5" key="1">
    <citation type="submission" date="2020-07" db="EMBL/GenBank/DDBJ databases">
        <title>Pseudogemmobacter sp. nov., isolated from poultry manure in Taiwan.</title>
        <authorList>
            <person name="Lin S.-Y."/>
            <person name="Tang Y.-S."/>
            <person name="Young C.-C."/>
        </authorList>
    </citation>
    <scope>NUCLEOTIDE SEQUENCE [LARGE SCALE GENOMIC DNA]</scope>
    <source>
        <strain evidence="4 5">CC-YST710</strain>
    </source>
</reference>
<sequence>MPELSPADLTELFRIIALRIGEARAELAALDGAIGDGDHGASMAGGFAALTRALTIASREGKTAGELFPTAAQSFLDAVGATTGPLYASAFLAAGQRFQGLATLPLARLPELVIAFHDGIAARGKASPGDKTMLDAWRPAARAVVASSGDCLTRLSAAQRAAEEGRDATGSMIAALGRASRLGSRSLGHIDPGAASAVVIIAALREGASAFLSRGNS</sequence>
<dbReference type="Gene3D" id="1.25.40.340">
    <property type="match status" value="1"/>
</dbReference>
<dbReference type="InterPro" id="IPR012737">
    <property type="entry name" value="DhaK_L_YcgS"/>
</dbReference>
<dbReference type="RefSeq" id="WP_226935908.1">
    <property type="nucleotide sequence ID" value="NZ_JACDXX010000010.1"/>
</dbReference>
<evidence type="ECO:0000256" key="2">
    <source>
        <dbReference type="ARBA" id="ARBA00022777"/>
    </source>
</evidence>
<evidence type="ECO:0000259" key="3">
    <source>
        <dbReference type="PROSITE" id="PS51480"/>
    </source>
</evidence>
<dbReference type="PROSITE" id="PS51480">
    <property type="entry name" value="DHAL"/>
    <property type="match status" value="1"/>
</dbReference>
<dbReference type="Proteomes" id="UP001198571">
    <property type="component" value="Unassembled WGS sequence"/>
</dbReference>
<protein>
    <submittedName>
        <fullName evidence="4">Dihydroxyacetone kinase subunit L</fullName>
    </submittedName>
</protein>
<accession>A0ABS8CNJ3</accession>
<keyword evidence="2 4" id="KW-0418">Kinase</keyword>
<name>A0ABS8CNJ3_9RHOB</name>
<dbReference type="GO" id="GO:0016301">
    <property type="term" value="F:kinase activity"/>
    <property type="evidence" value="ECO:0007669"/>
    <property type="project" value="UniProtKB-KW"/>
</dbReference>